<reference evidence="1" key="1">
    <citation type="submission" date="2014-11" db="EMBL/GenBank/DDBJ databases">
        <authorList>
            <person name="Amaro Gonzalez C."/>
        </authorList>
    </citation>
    <scope>NUCLEOTIDE SEQUENCE</scope>
</reference>
<reference evidence="1" key="2">
    <citation type="journal article" date="2015" name="Fish Shellfish Immunol.">
        <title>Early steps in the European eel (Anguilla anguilla)-Vibrio vulnificus interaction in the gills: Role of the RtxA13 toxin.</title>
        <authorList>
            <person name="Callol A."/>
            <person name="Pajuelo D."/>
            <person name="Ebbesson L."/>
            <person name="Teles M."/>
            <person name="MacKenzie S."/>
            <person name="Amaro C."/>
        </authorList>
    </citation>
    <scope>NUCLEOTIDE SEQUENCE</scope>
</reference>
<organism evidence="1">
    <name type="scientific">Anguilla anguilla</name>
    <name type="common">European freshwater eel</name>
    <name type="synonym">Muraena anguilla</name>
    <dbReference type="NCBI Taxonomy" id="7936"/>
    <lineage>
        <taxon>Eukaryota</taxon>
        <taxon>Metazoa</taxon>
        <taxon>Chordata</taxon>
        <taxon>Craniata</taxon>
        <taxon>Vertebrata</taxon>
        <taxon>Euteleostomi</taxon>
        <taxon>Actinopterygii</taxon>
        <taxon>Neopterygii</taxon>
        <taxon>Teleostei</taxon>
        <taxon>Anguilliformes</taxon>
        <taxon>Anguillidae</taxon>
        <taxon>Anguilla</taxon>
    </lineage>
</organism>
<dbReference type="EMBL" id="GBXM01020162">
    <property type="protein sequence ID" value="JAH88415.1"/>
    <property type="molecule type" value="Transcribed_RNA"/>
</dbReference>
<proteinExistence type="predicted"/>
<sequence length="55" mass="6103">MDSTKFLEHSLGNSVHAVTIASRSSCRFNVASLPLHLIPKVLYCNETCGLFRPLQ</sequence>
<evidence type="ECO:0000313" key="1">
    <source>
        <dbReference type="EMBL" id="JAH88415.1"/>
    </source>
</evidence>
<dbReference type="AlphaFoldDB" id="A0A0E9WFS1"/>
<accession>A0A0E9WFS1</accession>
<protein>
    <submittedName>
        <fullName evidence="1">Uncharacterized protein</fullName>
    </submittedName>
</protein>
<name>A0A0E9WFS1_ANGAN</name>